<dbReference type="RefSeq" id="XP_051608423.1">
    <property type="nucleotide sequence ID" value="XM_051752357.1"/>
</dbReference>
<accession>A0AAD5BDS4</accession>
<sequence>MLSLRGLLIILSIPIRLLWVVLKYPIFGGVNEKFKNSLVNSLKMEVFRTGLTLPVGDAAFLGIMNNNFIINTLLKLVHPALTKLNKYGKRFDKQSIWLVEAPNRSKSDPIIIYSHGGGYFLETQPSQLESVLSFYHLLDEEKKQKTSVLVLDYKLVGAGALVGEQLYELVATYEKLAAEGNDNIVLLGDSAGGNLSVALLQYLKQARNPSLPWPRSAVLISPWMKIVPDQHQITPGHSFHDNESRDMIQSQIFKEERRIELLGDKNHADLLISPGNLEYKPSDWNDIPTFNAKGYSTFILAGEHESLRDDILEFAKYAVKSPLVPQTQDSGGAIESKVHEYKTQGTNDAYVDVVVEPWGVHDSVLFFESHIIKKIKQNPHLQVKSLDAVEFFGVRRIVDFLNKTLVVGEEAKTLSADDTTKTTNGKL</sequence>
<protein>
    <recommendedName>
        <fullName evidence="3">Alpha/beta hydrolase fold-3 domain-containing protein</fullName>
    </recommendedName>
</protein>
<dbReference type="PANTHER" id="PTHR36169">
    <property type="entry name" value="ETHANOLAMINE UTILIZATION PROTEIN EUTQ"/>
    <property type="match status" value="1"/>
</dbReference>
<evidence type="ECO:0008006" key="3">
    <source>
        <dbReference type="Google" id="ProtNLM"/>
    </source>
</evidence>
<dbReference type="InterPro" id="IPR010424">
    <property type="entry name" value="EutQ"/>
</dbReference>
<dbReference type="PANTHER" id="PTHR36169:SF1">
    <property type="entry name" value="ACETATE KINASE EUTQ"/>
    <property type="match status" value="1"/>
</dbReference>
<keyword evidence="2" id="KW-1185">Reference proteome</keyword>
<dbReference type="Pfam" id="PF10340">
    <property type="entry name" value="Say1_Mug180"/>
    <property type="match status" value="1"/>
</dbReference>
<proteinExistence type="predicted"/>
<dbReference type="Proteomes" id="UP001204833">
    <property type="component" value="Unassembled WGS sequence"/>
</dbReference>
<organism evidence="1 2">
    <name type="scientific">Candida theae</name>
    <dbReference type="NCBI Taxonomy" id="1198502"/>
    <lineage>
        <taxon>Eukaryota</taxon>
        <taxon>Fungi</taxon>
        <taxon>Dikarya</taxon>
        <taxon>Ascomycota</taxon>
        <taxon>Saccharomycotina</taxon>
        <taxon>Pichiomycetes</taxon>
        <taxon>Debaryomycetaceae</taxon>
        <taxon>Candida/Lodderomyces clade</taxon>
        <taxon>Candida</taxon>
    </lineage>
</organism>
<reference evidence="1 2" key="1">
    <citation type="journal article" date="2022" name="DNA Res.">
        <title>Genome analysis of five recently described species of the CUG-Ser clade uncovers Candida theae as a new hybrid lineage with pathogenic potential in the Candida parapsilosis species complex.</title>
        <authorList>
            <person name="Mixao V."/>
            <person name="Del Olmo V."/>
            <person name="Hegedusova E."/>
            <person name="Saus E."/>
            <person name="Pryszcz L."/>
            <person name="Cillingova A."/>
            <person name="Nosek J."/>
            <person name="Gabaldon T."/>
        </authorList>
    </citation>
    <scope>NUCLEOTIDE SEQUENCE [LARGE SCALE GENOMIC DNA]</scope>
    <source>
        <strain evidence="1 2">CBS 12239</strain>
    </source>
</reference>
<dbReference type="GeneID" id="76151045"/>
<dbReference type="InterPro" id="IPR019436">
    <property type="entry name" value="Say1-like"/>
</dbReference>
<gene>
    <name evidence="1" type="ORF">KGF57_002986</name>
</gene>
<evidence type="ECO:0000313" key="2">
    <source>
        <dbReference type="Proteomes" id="UP001204833"/>
    </source>
</evidence>
<dbReference type="SUPFAM" id="SSF53474">
    <property type="entry name" value="alpha/beta-Hydrolases"/>
    <property type="match status" value="1"/>
</dbReference>
<comment type="caution">
    <text evidence="1">The sequence shown here is derived from an EMBL/GenBank/DDBJ whole genome shotgun (WGS) entry which is preliminary data.</text>
</comment>
<dbReference type="EMBL" id="JAIHNG010000120">
    <property type="protein sequence ID" value="KAI5957720.1"/>
    <property type="molecule type" value="Genomic_DNA"/>
</dbReference>
<evidence type="ECO:0000313" key="1">
    <source>
        <dbReference type="EMBL" id="KAI5957720.1"/>
    </source>
</evidence>
<dbReference type="AlphaFoldDB" id="A0AAD5BDS4"/>
<dbReference type="InterPro" id="IPR029058">
    <property type="entry name" value="AB_hydrolase_fold"/>
</dbReference>
<dbReference type="Gene3D" id="3.40.50.1820">
    <property type="entry name" value="alpha/beta hydrolase"/>
    <property type="match status" value="1"/>
</dbReference>
<name>A0AAD5BDS4_9ASCO</name>